<keyword evidence="4" id="KW-1185">Reference proteome</keyword>
<dbReference type="InterPro" id="IPR031432">
    <property type="entry name" value="MGP1"/>
</dbReference>
<evidence type="ECO:0000313" key="3">
    <source>
        <dbReference type="EMBL" id="KAG7567218.1"/>
    </source>
</evidence>
<feature type="compositionally biased region" description="Basic and acidic residues" evidence="1">
    <location>
        <begin position="251"/>
        <end position="263"/>
    </location>
</feature>
<feature type="region of interest" description="Disordered" evidence="1">
    <location>
        <begin position="251"/>
        <end position="281"/>
    </location>
</feature>
<accession>A0A8T2A214</accession>
<reference evidence="3 4" key="1">
    <citation type="submission" date="2020-12" db="EMBL/GenBank/DDBJ databases">
        <title>Concerted genomic and epigenomic changes stabilize Arabidopsis allopolyploids.</title>
        <authorList>
            <person name="Chen Z."/>
        </authorList>
    </citation>
    <scope>NUCLEOTIDE SEQUENCE [LARGE SCALE GENOMIC DNA]</scope>
    <source>
        <strain evidence="3">Allo738</strain>
        <tissue evidence="3">Leaf</tissue>
    </source>
</reference>
<feature type="transmembrane region" description="Helical" evidence="2">
    <location>
        <begin position="21"/>
        <end position="40"/>
    </location>
</feature>
<dbReference type="PANTHER" id="PTHR36013">
    <property type="entry name" value="ATP SYNTHASE 24 KDA SUBUNIT, MITOCHONDRIAL-RELATED"/>
    <property type="match status" value="1"/>
</dbReference>
<gene>
    <name evidence="3" type="ORF">ISN45_Aa04g001120</name>
</gene>
<keyword evidence="2" id="KW-1133">Transmembrane helix</keyword>
<organism evidence="3 4">
    <name type="scientific">Arabidopsis thaliana x Arabidopsis arenosa</name>
    <dbReference type="NCBI Taxonomy" id="1240361"/>
    <lineage>
        <taxon>Eukaryota</taxon>
        <taxon>Viridiplantae</taxon>
        <taxon>Streptophyta</taxon>
        <taxon>Embryophyta</taxon>
        <taxon>Tracheophyta</taxon>
        <taxon>Spermatophyta</taxon>
        <taxon>Magnoliopsida</taxon>
        <taxon>eudicotyledons</taxon>
        <taxon>Gunneridae</taxon>
        <taxon>Pentapetalae</taxon>
        <taxon>rosids</taxon>
        <taxon>malvids</taxon>
        <taxon>Brassicales</taxon>
        <taxon>Brassicaceae</taxon>
        <taxon>Camelineae</taxon>
        <taxon>Arabidopsis</taxon>
    </lineage>
</organism>
<protein>
    <submittedName>
        <fullName evidence="3">MALE GAMETOPHYTE DEFECTIVE 1</fullName>
    </submittedName>
</protein>
<name>A0A8T2A214_9BRAS</name>
<dbReference type="PANTHER" id="PTHR36013:SF2">
    <property type="entry name" value="ATP SYNTHASE 24 KDA SUBUNIT, MITOCHONDRIAL-RELATED"/>
    <property type="match status" value="1"/>
</dbReference>
<dbReference type="GO" id="GO:0009555">
    <property type="term" value="P:pollen development"/>
    <property type="evidence" value="ECO:0007669"/>
    <property type="project" value="InterPro"/>
</dbReference>
<evidence type="ECO:0000256" key="2">
    <source>
        <dbReference type="SAM" id="Phobius"/>
    </source>
</evidence>
<dbReference type="Proteomes" id="UP000694240">
    <property type="component" value="Chromosome 9"/>
</dbReference>
<feature type="compositionally biased region" description="Basic and acidic residues" evidence="1">
    <location>
        <begin position="270"/>
        <end position="281"/>
    </location>
</feature>
<keyword evidence="2" id="KW-0472">Membrane</keyword>
<proteinExistence type="predicted"/>
<dbReference type="AlphaFoldDB" id="A0A8T2A214"/>
<keyword evidence="2" id="KW-0812">Transmembrane</keyword>
<evidence type="ECO:0000256" key="1">
    <source>
        <dbReference type="SAM" id="MobiDB-lite"/>
    </source>
</evidence>
<dbReference type="Pfam" id="PF15704">
    <property type="entry name" value="Mt_ATP_synt"/>
    <property type="match status" value="1"/>
</dbReference>
<dbReference type="EMBL" id="JAEFBK010000009">
    <property type="protein sequence ID" value="KAG7567218.1"/>
    <property type="molecule type" value="Genomic_DNA"/>
</dbReference>
<evidence type="ECO:0000313" key="4">
    <source>
        <dbReference type="Proteomes" id="UP000694240"/>
    </source>
</evidence>
<sequence>MCFHTISRVRLFGFYRIYHRITSYGVPFRIFVIVCTISIGEFVESNDKFFASLLLQGSLVIFQQHNAIPVRAFAKEAARPTFKGDEMLKGVFFDIKNKFQAAVDILRKEKITLDPEDPAAVKQYANVMKTIRQKADMFSESQRIKHDIDTETQDIPDARAYLLKLQEIRTRRGLTDELGAEAMMFEALEKVEKDIKKPLLRSDKKGMDLLVAEFEKGNKKLGIRKEDLPKYEDNLELSMAKAQLDELKSDAVEAMESQKKKEEFQDEEMPDVKSLDIRNFI</sequence>
<comment type="caution">
    <text evidence="3">The sequence shown here is derived from an EMBL/GenBank/DDBJ whole genome shotgun (WGS) entry which is preliminary data.</text>
</comment>